<evidence type="ECO:0000313" key="2">
    <source>
        <dbReference type="Proteomes" id="UP000245627"/>
    </source>
</evidence>
<accession>A0A2T8HMZ8</accession>
<name>A0A2T8HMZ8_9SPHI</name>
<dbReference type="Gene3D" id="3.30.460.90">
    <property type="match status" value="1"/>
</dbReference>
<organism evidence="1 2">
    <name type="scientific">Sphingobacterium corticibacter</name>
    <dbReference type="NCBI Taxonomy" id="2171749"/>
    <lineage>
        <taxon>Bacteria</taxon>
        <taxon>Pseudomonadati</taxon>
        <taxon>Bacteroidota</taxon>
        <taxon>Sphingobacteriia</taxon>
        <taxon>Sphingobacteriales</taxon>
        <taxon>Sphingobacteriaceae</taxon>
        <taxon>Sphingobacterium</taxon>
    </lineage>
</organism>
<proteinExistence type="predicted"/>
<dbReference type="GO" id="GO:0016740">
    <property type="term" value="F:transferase activity"/>
    <property type="evidence" value="ECO:0007669"/>
    <property type="project" value="UniProtKB-KW"/>
</dbReference>
<sequence length="330" mass="37901">MAKSVNQAFDEFNLNVVNLLKSTTDTARSSRGWLIDQLLGFPESVDNFPNDYPEKHIKYGSFSRNTKIRPLDDIDLMYCLSADNAYYSVDAYDLSKYYIHTPNASNNLKLLSDEYNVLNSIRVVNKLVSALKNVPQYSNSEAKRNQEAAVLNLTSYAWSYDIVPCFYTVGGFYLIPDGSGNWKATNPGVDINNISETNTNYGGKVYQLVRTLKFWNANFTSPKISSYLFEVLVINFVKKSGSQNDYNDLNIRDFFYYLYQTIYYDVQDPKSIQGNINNLTPEQRQRISNKAKDCYDIAVSAVDYELNKKDQQKAIEQWAKIFGPNFPKYE</sequence>
<gene>
    <name evidence="1" type="ORF">DC487_04320</name>
</gene>
<keyword evidence="2" id="KW-1185">Reference proteome</keyword>
<dbReference type="Proteomes" id="UP000245627">
    <property type="component" value="Unassembled WGS sequence"/>
</dbReference>
<dbReference type="OrthoDB" id="2082416at2"/>
<evidence type="ECO:0000313" key="1">
    <source>
        <dbReference type="EMBL" id="PVH26828.1"/>
    </source>
</evidence>
<keyword evidence="1" id="KW-0808">Transferase</keyword>
<dbReference type="RefSeq" id="WP_116774689.1">
    <property type="nucleotide sequence ID" value="NZ_QDKG01000001.1"/>
</dbReference>
<dbReference type="EMBL" id="QDKG01000001">
    <property type="protein sequence ID" value="PVH26828.1"/>
    <property type="molecule type" value="Genomic_DNA"/>
</dbReference>
<comment type="caution">
    <text evidence="1">The sequence shown here is derived from an EMBL/GenBank/DDBJ whole genome shotgun (WGS) entry which is preliminary data.</text>
</comment>
<dbReference type="AlphaFoldDB" id="A0A2T8HMZ8"/>
<protein>
    <submittedName>
        <fullName evidence="1">Nucleotidyltransferase</fullName>
    </submittedName>
</protein>
<reference evidence="1 2" key="1">
    <citation type="submission" date="2018-04" db="EMBL/GenBank/DDBJ databases">
        <title>Sphingobacterium cortibacter sp. nov.</title>
        <authorList>
            <person name="Li Y."/>
        </authorList>
    </citation>
    <scope>NUCLEOTIDE SEQUENCE [LARGE SCALE GENOMIC DNA]</scope>
    <source>
        <strain evidence="1 2">2c-3</strain>
    </source>
</reference>